<proteinExistence type="predicted"/>
<protein>
    <submittedName>
        <fullName evidence="1">SaV-like</fullName>
    </submittedName>
</protein>
<organism evidence="1">
    <name type="scientific">uncultured Caudovirales phage</name>
    <dbReference type="NCBI Taxonomy" id="2100421"/>
    <lineage>
        <taxon>Viruses</taxon>
        <taxon>Duplodnaviria</taxon>
        <taxon>Heunggongvirae</taxon>
        <taxon>Uroviricota</taxon>
        <taxon>Caudoviricetes</taxon>
        <taxon>Peduoviridae</taxon>
        <taxon>Maltschvirus</taxon>
        <taxon>Maltschvirus maltsch</taxon>
    </lineage>
</organism>
<gene>
    <name evidence="1" type="ORF">UFOVP324_3</name>
</gene>
<dbReference type="Pfam" id="PF11753">
    <property type="entry name" value="DUF3310"/>
    <property type="match status" value="1"/>
</dbReference>
<dbReference type="InterPro" id="IPR021739">
    <property type="entry name" value="SaV-like"/>
</dbReference>
<dbReference type="EMBL" id="LR796334">
    <property type="protein sequence ID" value="CAB4137041.1"/>
    <property type="molecule type" value="Genomic_DNA"/>
</dbReference>
<evidence type="ECO:0000313" key="1">
    <source>
        <dbReference type="EMBL" id="CAB4137041.1"/>
    </source>
</evidence>
<reference evidence="1" key="1">
    <citation type="submission" date="2020-04" db="EMBL/GenBank/DDBJ databases">
        <authorList>
            <person name="Chiriac C."/>
            <person name="Salcher M."/>
            <person name="Ghai R."/>
            <person name="Kavagutti S V."/>
        </authorList>
    </citation>
    <scope>NUCLEOTIDE SEQUENCE</scope>
</reference>
<name>A0A6J5LSE0_9CAUD</name>
<accession>A0A6J5LSE0</accession>
<sequence length="70" mass="8203">MESNSNMVDHPAHYQGKSFEVIDIINDYKLNFEMGNAIKYILRADKKGNKKQDIEKAIWYLNHELSKFIG</sequence>